<sequence>MTHDGIPAAERVILGIGDDLIRLSVGVEEGADLVWDLEQALLAAVEGISGL</sequence>
<dbReference type="Proteomes" id="UP001207468">
    <property type="component" value="Unassembled WGS sequence"/>
</dbReference>
<organism evidence="1 2">
    <name type="scientific">Russula earlei</name>
    <dbReference type="NCBI Taxonomy" id="71964"/>
    <lineage>
        <taxon>Eukaryota</taxon>
        <taxon>Fungi</taxon>
        <taxon>Dikarya</taxon>
        <taxon>Basidiomycota</taxon>
        <taxon>Agaricomycotina</taxon>
        <taxon>Agaricomycetes</taxon>
        <taxon>Russulales</taxon>
        <taxon>Russulaceae</taxon>
        <taxon>Russula</taxon>
    </lineage>
</organism>
<evidence type="ECO:0000313" key="1">
    <source>
        <dbReference type="EMBL" id="KAI9509396.1"/>
    </source>
</evidence>
<proteinExistence type="predicted"/>
<reference evidence="1" key="1">
    <citation type="submission" date="2021-03" db="EMBL/GenBank/DDBJ databases">
        <title>Evolutionary priming and transition to the ectomycorrhizal habit in an iconic lineage of mushroom-forming fungi: is preadaptation a requirement?</title>
        <authorList>
            <consortium name="DOE Joint Genome Institute"/>
            <person name="Looney B.P."/>
            <person name="Miyauchi S."/>
            <person name="Morin E."/>
            <person name="Drula E."/>
            <person name="Courty P.E."/>
            <person name="Chicoki N."/>
            <person name="Fauchery L."/>
            <person name="Kohler A."/>
            <person name="Kuo A."/>
            <person name="LaButti K."/>
            <person name="Pangilinan J."/>
            <person name="Lipzen A."/>
            <person name="Riley R."/>
            <person name="Andreopoulos W."/>
            <person name="He G."/>
            <person name="Johnson J."/>
            <person name="Barry K.W."/>
            <person name="Grigoriev I.V."/>
            <person name="Nagy L."/>
            <person name="Hibbett D."/>
            <person name="Henrissat B."/>
            <person name="Matheny P.B."/>
            <person name="Labbe J."/>
            <person name="Martin A.F."/>
        </authorList>
    </citation>
    <scope>NUCLEOTIDE SEQUENCE</scope>
    <source>
        <strain evidence="1">BPL698</strain>
    </source>
</reference>
<accession>A0ACC0UCN5</accession>
<keyword evidence="2" id="KW-1185">Reference proteome</keyword>
<dbReference type="EMBL" id="JAGFNK010000066">
    <property type="protein sequence ID" value="KAI9509396.1"/>
    <property type="molecule type" value="Genomic_DNA"/>
</dbReference>
<comment type="caution">
    <text evidence="1">The sequence shown here is derived from an EMBL/GenBank/DDBJ whole genome shotgun (WGS) entry which is preliminary data.</text>
</comment>
<evidence type="ECO:0000313" key="2">
    <source>
        <dbReference type="Proteomes" id="UP001207468"/>
    </source>
</evidence>
<name>A0ACC0UCN5_9AGAM</name>
<gene>
    <name evidence="1" type="ORF">F5148DRAFT_1188425</name>
</gene>
<protein>
    <submittedName>
        <fullName evidence="1">Uncharacterized protein</fullName>
    </submittedName>
</protein>